<feature type="compositionally biased region" description="Basic and acidic residues" evidence="2">
    <location>
        <begin position="185"/>
        <end position="195"/>
    </location>
</feature>
<evidence type="ECO:0000256" key="1">
    <source>
        <dbReference type="ARBA" id="ARBA00007473"/>
    </source>
</evidence>
<feature type="compositionally biased region" description="Basic and acidic residues" evidence="2">
    <location>
        <begin position="146"/>
        <end position="171"/>
    </location>
</feature>
<feature type="compositionally biased region" description="Basic and acidic residues" evidence="2">
    <location>
        <begin position="531"/>
        <end position="547"/>
    </location>
</feature>
<dbReference type="Proteomes" id="UP000694255">
    <property type="component" value="Unassembled WGS sequence"/>
</dbReference>
<dbReference type="OrthoDB" id="10252032at2759"/>
<feature type="compositionally biased region" description="Basic and acidic residues" evidence="2">
    <location>
        <begin position="80"/>
        <end position="104"/>
    </location>
</feature>
<dbReference type="Pfam" id="PF12936">
    <property type="entry name" value="Kri1_C"/>
    <property type="match status" value="1"/>
</dbReference>
<feature type="compositionally biased region" description="Acidic residues" evidence="2">
    <location>
        <begin position="399"/>
        <end position="414"/>
    </location>
</feature>
<dbReference type="PANTHER" id="PTHR14490">
    <property type="entry name" value="ZINC FINGER, ZZ TYPE"/>
    <property type="match status" value="1"/>
</dbReference>
<feature type="compositionally biased region" description="Low complexity" evidence="2">
    <location>
        <begin position="17"/>
        <end position="26"/>
    </location>
</feature>
<feature type="compositionally biased region" description="Acidic residues" evidence="2">
    <location>
        <begin position="46"/>
        <end position="72"/>
    </location>
</feature>
<protein>
    <submittedName>
        <fullName evidence="4">Kri1</fullName>
    </submittedName>
</protein>
<feature type="region of interest" description="Disordered" evidence="2">
    <location>
        <begin position="1"/>
        <end position="117"/>
    </location>
</feature>
<dbReference type="Pfam" id="PF05178">
    <property type="entry name" value="Kri1"/>
    <property type="match status" value="1"/>
</dbReference>
<dbReference type="PANTHER" id="PTHR14490:SF5">
    <property type="entry name" value="PROTEIN KRI1 HOMOLOG"/>
    <property type="match status" value="1"/>
</dbReference>
<proteinExistence type="inferred from homology"/>
<accession>A0A8J5USC7</accession>
<feature type="region of interest" description="Disordered" evidence="2">
    <location>
        <begin position="390"/>
        <end position="436"/>
    </location>
</feature>
<feature type="domain" description="Kri1-like C-terminal" evidence="3">
    <location>
        <begin position="442"/>
        <end position="535"/>
    </location>
</feature>
<dbReference type="GeneID" id="73472749"/>
<dbReference type="GO" id="GO:0000447">
    <property type="term" value="P:endonucleolytic cleavage in ITS1 to separate SSU-rRNA from 5.8S rRNA and LSU-rRNA from tricistronic rRNA transcript (SSU-rRNA, 5.8S rRNA, LSU-rRNA)"/>
    <property type="evidence" value="ECO:0007669"/>
    <property type="project" value="TreeGrafter"/>
</dbReference>
<feature type="region of interest" description="Disordered" evidence="2">
    <location>
        <begin position="129"/>
        <end position="218"/>
    </location>
</feature>
<organism evidence="4 5">
    <name type="scientific">[Candida] subhashii</name>
    <dbReference type="NCBI Taxonomy" id="561895"/>
    <lineage>
        <taxon>Eukaryota</taxon>
        <taxon>Fungi</taxon>
        <taxon>Dikarya</taxon>
        <taxon>Ascomycota</taxon>
        <taxon>Saccharomycotina</taxon>
        <taxon>Pichiomycetes</taxon>
        <taxon>Debaryomycetaceae</taxon>
        <taxon>Spathaspora</taxon>
    </lineage>
</organism>
<gene>
    <name evidence="4" type="ORF">J8A68_005949</name>
</gene>
<dbReference type="GO" id="GO:0005730">
    <property type="term" value="C:nucleolus"/>
    <property type="evidence" value="ECO:0007669"/>
    <property type="project" value="TreeGrafter"/>
</dbReference>
<dbReference type="AlphaFoldDB" id="A0A8J5USC7"/>
<feature type="region of interest" description="Disordered" evidence="2">
    <location>
        <begin position="284"/>
        <end position="303"/>
    </location>
</feature>
<dbReference type="InterPro" id="IPR024626">
    <property type="entry name" value="Kri1-like_C"/>
</dbReference>
<dbReference type="RefSeq" id="XP_049260763.1">
    <property type="nucleotide sequence ID" value="XM_049410070.1"/>
</dbReference>
<comment type="caution">
    <text evidence="4">The sequence shown here is derived from an EMBL/GenBank/DDBJ whole genome shotgun (WGS) entry which is preliminary data.</text>
</comment>
<dbReference type="GO" id="GO:0030686">
    <property type="term" value="C:90S preribosome"/>
    <property type="evidence" value="ECO:0007669"/>
    <property type="project" value="TreeGrafter"/>
</dbReference>
<reference evidence="4 5" key="1">
    <citation type="journal article" date="2021" name="DNA Res.">
        <title>Genome analysis of Candida subhashii reveals its hybrid nature and dual mitochondrial genome conformations.</title>
        <authorList>
            <person name="Mixao V."/>
            <person name="Hegedusova E."/>
            <person name="Saus E."/>
            <person name="Pryszcz L.P."/>
            <person name="Cillingova A."/>
            <person name="Nosek J."/>
            <person name="Gabaldon T."/>
        </authorList>
    </citation>
    <scope>NUCLEOTIDE SEQUENCE [LARGE SCALE GENOMIC DNA]</scope>
    <source>
        <strain evidence="4 5">CBS 10753</strain>
    </source>
</reference>
<evidence type="ECO:0000313" key="4">
    <source>
        <dbReference type="EMBL" id="KAG7660530.1"/>
    </source>
</evidence>
<sequence length="575" mass="66692">MARKKSAAKKAREAAEKAAFLAAEPSEPTPEPTPKPKRTPTSPPSDESDESPTSSSDEEEDEFGDLITEDVEQGINKVLETIKTDPKKLLNPDLKFFEDPEKGASKTTSGSTKEKPIYLKDYHRMNLLSGGYQEDDEEEDTGMTVDGEKSYVTEQREERDKILSDIKKAFEDDIPEDDDEEDDGDFLKKKESNKQDDDDTTLPIGTALPNPDQNPSGFLNAFLDQQAWIPKKGDKIINLDKIDQDIEEDFDNAVEKFETTYNFRYEDANSAEIVSYARNQATLRRGATNSRKRQREKKLELKAQEEREKTEALKKKKTNKLEKVVDRLTKIKEAVGGEVSDEVIEKVFGDALLQEDFDDADWDNKMAEIFNEQYYDAEITKPEWDDDDEIMADFNQAESESEDQVDDDEPEIEEPPLKQSKKEILKQKKSLKKQSQSIKQTAQKIIESHTHQLIDEVEEERGRSKGREEVKFKYREVSPESFGLSTREIILADDKQLNTFIGIKKFAPYRPRELRMKDKRKYTKKKNLQEWRKEVFRDKNGPRLPEEAKDDEIWIPMEEEYDDRRQKKSKHKQKR</sequence>
<evidence type="ECO:0000313" key="5">
    <source>
        <dbReference type="Proteomes" id="UP000694255"/>
    </source>
</evidence>
<evidence type="ECO:0000256" key="2">
    <source>
        <dbReference type="SAM" id="MobiDB-lite"/>
    </source>
</evidence>
<name>A0A8J5USC7_9ASCO</name>
<feature type="compositionally biased region" description="Acidic residues" evidence="2">
    <location>
        <begin position="172"/>
        <end position="184"/>
    </location>
</feature>
<keyword evidence="5" id="KW-1185">Reference proteome</keyword>
<feature type="region of interest" description="Disordered" evidence="2">
    <location>
        <begin position="531"/>
        <end position="551"/>
    </location>
</feature>
<comment type="similarity">
    <text evidence="1">Belongs to the KRI1 family.</text>
</comment>
<evidence type="ECO:0000259" key="3">
    <source>
        <dbReference type="Pfam" id="PF12936"/>
    </source>
</evidence>
<dbReference type="InterPro" id="IPR018034">
    <property type="entry name" value="Kri1"/>
</dbReference>
<dbReference type="EMBL" id="JAGSYN010000277">
    <property type="protein sequence ID" value="KAG7660530.1"/>
    <property type="molecule type" value="Genomic_DNA"/>
</dbReference>